<comment type="function">
    <text evidence="1">Responsible for the formation of the pyrimidine heterocycle in the thiamine biosynthesis pathway. Catalyzes the formation of hydroxymethylpyrimidine phosphate (HMP-P) from histidine and pyridoxal phosphate (PLP). The protein uses PLP and the active site histidine to form HMP-P, generating an inactive enzyme. The enzyme can only undergo a single turnover, which suggests it is a suicide enzyme.</text>
</comment>
<comment type="subunit">
    <text evidence="4">Homodimer.</text>
</comment>
<comment type="catalytic activity">
    <reaction evidence="11">
        <text>N(6)-(pyridoxal phosphate)-L-lysyl-[4-amino-5-hydroxymethyl-2-methylpyrimidine phosphate synthase] + L-histidyl-[4-amino-5-hydroxymethyl-2-methylpyrimidine phosphate synthase] + 2 Fe(3+) + 4 H2O = L-lysyl-[4-amino-5-hydroxymethyl-2-methylpyrimidine phosphate synthase] + (2S)-2-amino-5-hydroxy-4-oxopentanoyl-[4-amino-5-hydroxymethyl-2-methylpyrimidine phosphate synthase] + 4-amino-2-methyl-5-(phosphooxymethyl)pyrimidine + 3-oxopropanoate + 2 Fe(2+) + 2 H(+)</text>
        <dbReference type="Rhea" id="RHEA:65756"/>
        <dbReference type="Rhea" id="RHEA-COMP:16892"/>
        <dbReference type="Rhea" id="RHEA-COMP:16893"/>
        <dbReference type="Rhea" id="RHEA-COMP:16894"/>
        <dbReference type="Rhea" id="RHEA-COMP:16895"/>
        <dbReference type="ChEBI" id="CHEBI:15377"/>
        <dbReference type="ChEBI" id="CHEBI:15378"/>
        <dbReference type="ChEBI" id="CHEBI:29033"/>
        <dbReference type="ChEBI" id="CHEBI:29034"/>
        <dbReference type="ChEBI" id="CHEBI:29969"/>
        <dbReference type="ChEBI" id="CHEBI:29979"/>
        <dbReference type="ChEBI" id="CHEBI:33190"/>
        <dbReference type="ChEBI" id="CHEBI:58354"/>
        <dbReference type="ChEBI" id="CHEBI:143915"/>
        <dbReference type="ChEBI" id="CHEBI:157692"/>
    </reaction>
    <physiologicalReaction direction="left-to-right" evidence="11">
        <dbReference type="Rhea" id="RHEA:65757"/>
    </physiologicalReaction>
</comment>
<evidence type="ECO:0000256" key="9">
    <source>
        <dbReference type="ARBA" id="ARBA00023004"/>
    </source>
</evidence>
<evidence type="ECO:0000313" key="15">
    <source>
        <dbReference type="Proteomes" id="UP000288096"/>
    </source>
</evidence>
<dbReference type="AlphaFoldDB" id="A0A401FW48"/>
<evidence type="ECO:0000256" key="2">
    <source>
        <dbReference type="ARBA" id="ARBA00004948"/>
    </source>
</evidence>
<evidence type="ECO:0000256" key="8">
    <source>
        <dbReference type="ARBA" id="ARBA00022977"/>
    </source>
</evidence>
<evidence type="ECO:0000256" key="7">
    <source>
        <dbReference type="ARBA" id="ARBA00022898"/>
    </source>
</evidence>
<evidence type="ECO:0000259" key="13">
    <source>
        <dbReference type="Pfam" id="PF09084"/>
    </source>
</evidence>
<evidence type="ECO:0000313" key="14">
    <source>
        <dbReference type="EMBL" id="GBC61173.1"/>
    </source>
</evidence>
<keyword evidence="6" id="KW-0479">Metal-binding</keyword>
<reference evidence="15" key="2">
    <citation type="submission" date="2019-01" db="EMBL/GenBank/DDBJ databases">
        <title>Genome sequence of Desulfonema ishimotonii strain Tokyo 01.</title>
        <authorList>
            <person name="Fukui M."/>
        </authorList>
    </citation>
    <scope>NUCLEOTIDE SEQUENCE [LARGE SCALE GENOMIC DNA]</scope>
    <source>
        <strain evidence="15">Tokyo 01</strain>
    </source>
</reference>
<protein>
    <recommendedName>
        <fullName evidence="10">Thiamine pyrimidine synthase</fullName>
    </recommendedName>
</protein>
<dbReference type="Proteomes" id="UP000288096">
    <property type="component" value="Unassembled WGS sequence"/>
</dbReference>
<keyword evidence="7" id="KW-0663">Pyridoxal phosphate</keyword>
<evidence type="ECO:0000256" key="5">
    <source>
        <dbReference type="ARBA" id="ARBA00022679"/>
    </source>
</evidence>
<comment type="pathway">
    <text evidence="2">Cofactor biosynthesis; thiamine diphosphate biosynthesis.</text>
</comment>
<dbReference type="EMBL" id="BEXT01000001">
    <property type="protein sequence ID" value="GBC61173.1"/>
    <property type="molecule type" value="Genomic_DNA"/>
</dbReference>
<gene>
    <name evidence="14" type="ORF">DENIS_2133</name>
</gene>
<feature type="chain" id="PRO_5019371221" description="Thiamine pyrimidine synthase" evidence="12">
    <location>
        <begin position="23"/>
        <end position="327"/>
    </location>
</feature>
<comment type="caution">
    <text evidence="14">The sequence shown here is derived from an EMBL/GenBank/DDBJ whole genome shotgun (WGS) entry which is preliminary data.</text>
</comment>
<evidence type="ECO:0000256" key="11">
    <source>
        <dbReference type="ARBA" id="ARBA00048179"/>
    </source>
</evidence>
<keyword evidence="12" id="KW-0732">Signal</keyword>
<dbReference type="Gene3D" id="3.40.190.10">
    <property type="entry name" value="Periplasmic binding protein-like II"/>
    <property type="match status" value="2"/>
</dbReference>
<organism evidence="14 15">
    <name type="scientific">Desulfonema ishimotonii</name>
    <dbReference type="NCBI Taxonomy" id="45657"/>
    <lineage>
        <taxon>Bacteria</taxon>
        <taxon>Pseudomonadati</taxon>
        <taxon>Thermodesulfobacteriota</taxon>
        <taxon>Desulfobacteria</taxon>
        <taxon>Desulfobacterales</taxon>
        <taxon>Desulfococcaceae</taxon>
        <taxon>Desulfonema</taxon>
    </lineage>
</organism>
<reference evidence="15" key="1">
    <citation type="submission" date="2017-11" db="EMBL/GenBank/DDBJ databases">
        <authorList>
            <person name="Watanabe M."/>
            <person name="Kojima H."/>
        </authorList>
    </citation>
    <scope>NUCLEOTIDE SEQUENCE [LARGE SCALE GENOMIC DNA]</scope>
    <source>
        <strain evidence="15">Tokyo 01</strain>
    </source>
</reference>
<dbReference type="GO" id="GO:0016740">
    <property type="term" value="F:transferase activity"/>
    <property type="evidence" value="ECO:0007669"/>
    <property type="project" value="UniProtKB-KW"/>
</dbReference>
<evidence type="ECO:0000256" key="6">
    <source>
        <dbReference type="ARBA" id="ARBA00022723"/>
    </source>
</evidence>
<proteinExistence type="inferred from homology"/>
<dbReference type="PANTHER" id="PTHR31528">
    <property type="entry name" value="4-AMINO-5-HYDROXYMETHYL-2-METHYLPYRIMIDINE PHOSPHATE SYNTHASE THI11-RELATED"/>
    <property type="match status" value="1"/>
</dbReference>
<keyword evidence="5" id="KW-0808">Transferase</keyword>
<keyword evidence="9" id="KW-0408">Iron</keyword>
<name>A0A401FW48_9BACT</name>
<keyword evidence="15" id="KW-1185">Reference proteome</keyword>
<keyword evidence="8" id="KW-0784">Thiamine biosynthesis</keyword>
<dbReference type="SUPFAM" id="SSF53850">
    <property type="entry name" value="Periplasmic binding protein-like II"/>
    <property type="match status" value="1"/>
</dbReference>
<dbReference type="GO" id="GO:0046872">
    <property type="term" value="F:metal ion binding"/>
    <property type="evidence" value="ECO:0007669"/>
    <property type="project" value="UniProtKB-KW"/>
</dbReference>
<feature type="domain" description="SsuA/THI5-like" evidence="13">
    <location>
        <begin position="39"/>
        <end position="248"/>
    </location>
</feature>
<dbReference type="InterPro" id="IPR027939">
    <property type="entry name" value="NMT1/THI5"/>
</dbReference>
<comment type="similarity">
    <text evidence="3">Belongs to the NMT1/THI5 family.</text>
</comment>
<evidence type="ECO:0000256" key="4">
    <source>
        <dbReference type="ARBA" id="ARBA00011738"/>
    </source>
</evidence>
<dbReference type="GO" id="GO:0009228">
    <property type="term" value="P:thiamine biosynthetic process"/>
    <property type="evidence" value="ECO:0007669"/>
    <property type="project" value="UniProtKB-KW"/>
</dbReference>
<evidence type="ECO:0000256" key="3">
    <source>
        <dbReference type="ARBA" id="ARBA00009406"/>
    </source>
</evidence>
<evidence type="ECO:0000256" key="1">
    <source>
        <dbReference type="ARBA" id="ARBA00003469"/>
    </source>
</evidence>
<sequence length="327" mass="36622">MLFTILLTLLTVSAPLSGLCRAGTLLKPASFTPQWFDQAQFAGYYVAREKGFYQKHGIALTLIRKTPGDAPYDLLKKHRTDFTLMPLVVAIQQRALGVRLVSIAQIFQTSGLMLIGRASAGLRTPADISGKKVGGSAMFFQMQFPAFSRRFHLQVRPVIIGNSVNLFLREGIDLIAGMEYNQYHTIINSGYDPEELTVFRFRDYGMGYPGDGIYTLEETWENDPALCIGFVRAALEGWRYAMTHPDEAVDIVMDHIRTTAHLPADMAHQKWMLKTVKDLFPASRTEWGKLSEAEYLRAADALKQGGIIEQIPGFRDFYKNGAGNAEE</sequence>
<dbReference type="Pfam" id="PF09084">
    <property type="entry name" value="NMT1"/>
    <property type="match status" value="1"/>
</dbReference>
<evidence type="ECO:0000256" key="10">
    <source>
        <dbReference type="ARBA" id="ARBA00033171"/>
    </source>
</evidence>
<accession>A0A401FW48</accession>
<dbReference type="PANTHER" id="PTHR31528:SF1">
    <property type="entry name" value="4-AMINO-5-HYDROXYMETHYL-2-METHYLPYRIMIDINE PHOSPHATE SYNTHASE THI11-RELATED"/>
    <property type="match status" value="1"/>
</dbReference>
<feature type="signal peptide" evidence="12">
    <location>
        <begin position="1"/>
        <end position="22"/>
    </location>
</feature>
<evidence type="ECO:0000256" key="12">
    <source>
        <dbReference type="SAM" id="SignalP"/>
    </source>
</evidence>
<dbReference type="InterPro" id="IPR015168">
    <property type="entry name" value="SsuA/THI5"/>
</dbReference>